<evidence type="ECO:0000256" key="6">
    <source>
        <dbReference type="ARBA" id="ARBA00022763"/>
    </source>
</evidence>
<evidence type="ECO:0000256" key="4">
    <source>
        <dbReference type="ARBA" id="ARBA00022722"/>
    </source>
</evidence>
<evidence type="ECO:0000259" key="12">
    <source>
        <dbReference type="Pfam" id="PF03372"/>
    </source>
</evidence>
<feature type="domain" description="Endonuclease/exonuclease/phosphatase" evidence="12">
    <location>
        <begin position="1"/>
        <end position="326"/>
    </location>
</feature>
<name>A0A9W7GJG5_9STRA</name>
<dbReference type="Gene3D" id="3.60.10.10">
    <property type="entry name" value="Endonuclease/exonuclease/phosphatase"/>
    <property type="match status" value="1"/>
</dbReference>
<keyword evidence="4" id="KW-0540">Nuclease</keyword>
<feature type="transmembrane region" description="Helical" evidence="11">
    <location>
        <begin position="78"/>
        <end position="100"/>
    </location>
</feature>
<sequence length="336" mass="37322">MTMNCRGYFDRYLQRVDLLKETMKSASPDVIGCQEVMVNGAGMDEDLAGFLNFKAYSDAGILTSLFTCGSAGGEYGPLVTLIFVGILRCLNFALTIPFAGRLVGLMPLVLETLREKVGRLIGVDIFNLYYVTLGAFFGISTFVDTSHYKVARFAKLVLQPKGVRKHLGTATRVLIRSRETGKALFWFVNIHYIHFTNDEGKRMRVEECKRVLKWMQGCTGETDRCIIAGDHNTLMKNEGIFKLMKANGYESAHKKIHGKEPESTWPTGLKSIYMDTDGFDLPAVKNGGGICLDFIFFRGKGLTVKDAGVVGNKPSPEDKTLYPSDHAAIWADILVE</sequence>
<evidence type="ECO:0000256" key="7">
    <source>
        <dbReference type="ARBA" id="ARBA00022801"/>
    </source>
</evidence>
<keyword evidence="8" id="KW-0460">Magnesium</keyword>
<protein>
    <recommendedName>
        <fullName evidence="12">Endonuclease/exonuclease/phosphatase domain-containing protein</fullName>
    </recommendedName>
</protein>
<evidence type="ECO:0000256" key="5">
    <source>
        <dbReference type="ARBA" id="ARBA00022723"/>
    </source>
</evidence>
<comment type="cofactor">
    <cofactor evidence="2">
        <name>Mg(2+)</name>
        <dbReference type="ChEBI" id="CHEBI:18420"/>
    </cofactor>
</comment>
<comment type="cofactor">
    <cofactor evidence="1">
        <name>Mn(2+)</name>
        <dbReference type="ChEBI" id="CHEBI:29035"/>
    </cofactor>
</comment>
<dbReference type="EMBL" id="BRYA01001550">
    <property type="protein sequence ID" value="GMI45383.1"/>
    <property type="molecule type" value="Genomic_DNA"/>
</dbReference>
<keyword evidence="10" id="KW-0539">Nucleus</keyword>
<dbReference type="GO" id="GO:0070260">
    <property type="term" value="F:5'-tyrosyl-DNA phosphodiesterase activity"/>
    <property type="evidence" value="ECO:0007669"/>
    <property type="project" value="TreeGrafter"/>
</dbReference>
<organism evidence="13 14">
    <name type="scientific">Triparma columacea</name>
    <dbReference type="NCBI Taxonomy" id="722753"/>
    <lineage>
        <taxon>Eukaryota</taxon>
        <taxon>Sar</taxon>
        <taxon>Stramenopiles</taxon>
        <taxon>Ochrophyta</taxon>
        <taxon>Bolidophyceae</taxon>
        <taxon>Parmales</taxon>
        <taxon>Triparmaceae</taxon>
        <taxon>Triparma</taxon>
    </lineage>
</organism>
<proteinExistence type="predicted"/>
<dbReference type="GO" id="GO:0046872">
    <property type="term" value="F:metal ion binding"/>
    <property type="evidence" value="ECO:0007669"/>
    <property type="project" value="UniProtKB-KW"/>
</dbReference>
<dbReference type="GO" id="GO:0003697">
    <property type="term" value="F:single-stranded DNA binding"/>
    <property type="evidence" value="ECO:0007669"/>
    <property type="project" value="TreeGrafter"/>
</dbReference>
<keyword evidence="14" id="KW-1185">Reference proteome</keyword>
<dbReference type="SUPFAM" id="SSF56219">
    <property type="entry name" value="DNase I-like"/>
    <property type="match status" value="1"/>
</dbReference>
<dbReference type="GO" id="GO:0004518">
    <property type="term" value="F:nuclease activity"/>
    <property type="evidence" value="ECO:0007669"/>
    <property type="project" value="UniProtKB-KW"/>
</dbReference>
<dbReference type="GO" id="GO:0005737">
    <property type="term" value="C:cytoplasm"/>
    <property type="evidence" value="ECO:0007669"/>
    <property type="project" value="TreeGrafter"/>
</dbReference>
<keyword evidence="11" id="KW-1133">Transmembrane helix</keyword>
<evidence type="ECO:0000256" key="2">
    <source>
        <dbReference type="ARBA" id="ARBA00001946"/>
    </source>
</evidence>
<dbReference type="InterPro" id="IPR005135">
    <property type="entry name" value="Endo/exonuclease/phosphatase"/>
</dbReference>
<feature type="transmembrane region" description="Helical" evidence="11">
    <location>
        <begin position="120"/>
        <end position="143"/>
    </location>
</feature>
<evidence type="ECO:0000256" key="9">
    <source>
        <dbReference type="ARBA" id="ARBA00023204"/>
    </source>
</evidence>
<keyword evidence="5" id="KW-0479">Metal-binding</keyword>
<dbReference type="PANTHER" id="PTHR15822">
    <property type="entry name" value="TRAF AND TNF RECEPTOR-ASSOCIATED PROTEIN"/>
    <property type="match status" value="1"/>
</dbReference>
<evidence type="ECO:0000256" key="3">
    <source>
        <dbReference type="ARBA" id="ARBA00004322"/>
    </source>
</evidence>
<dbReference type="AlphaFoldDB" id="A0A9W7GJG5"/>
<keyword evidence="6" id="KW-0227">DNA damage</keyword>
<gene>
    <name evidence="13" type="ORF">TrCOL_g7361</name>
</gene>
<keyword evidence="11" id="KW-0812">Transmembrane</keyword>
<accession>A0A9W7GJG5</accession>
<dbReference type="GO" id="GO:0006302">
    <property type="term" value="P:double-strand break repair"/>
    <property type="evidence" value="ECO:0007669"/>
    <property type="project" value="TreeGrafter"/>
</dbReference>
<keyword evidence="7" id="KW-0378">Hydrolase</keyword>
<dbReference type="OrthoDB" id="188171at2759"/>
<evidence type="ECO:0000313" key="14">
    <source>
        <dbReference type="Proteomes" id="UP001165065"/>
    </source>
</evidence>
<evidence type="ECO:0000256" key="11">
    <source>
        <dbReference type="SAM" id="Phobius"/>
    </source>
</evidence>
<reference evidence="14" key="1">
    <citation type="journal article" date="2023" name="Commun. Biol.">
        <title>Genome analysis of Parmales, the sister group of diatoms, reveals the evolutionary specialization of diatoms from phago-mixotrophs to photoautotrophs.</title>
        <authorList>
            <person name="Ban H."/>
            <person name="Sato S."/>
            <person name="Yoshikawa S."/>
            <person name="Yamada K."/>
            <person name="Nakamura Y."/>
            <person name="Ichinomiya M."/>
            <person name="Sato N."/>
            <person name="Blanc-Mathieu R."/>
            <person name="Endo H."/>
            <person name="Kuwata A."/>
            <person name="Ogata H."/>
        </authorList>
    </citation>
    <scope>NUCLEOTIDE SEQUENCE [LARGE SCALE GENOMIC DNA]</scope>
</reference>
<dbReference type="InterPro" id="IPR051547">
    <property type="entry name" value="TDP2-like"/>
</dbReference>
<dbReference type="InterPro" id="IPR036691">
    <property type="entry name" value="Endo/exonu/phosph_ase_sf"/>
</dbReference>
<dbReference type="Pfam" id="PF03372">
    <property type="entry name" value="Exo_endo_phos"/>
    <property type="match status" value="1"/>
</dbReference>
<comment type="subcellular location">
    <subcellularLocation>
        <location evidence="3">Nucleus</location>
        <location evidence="3">PML body</location>
    </subcellularLocation>
</comment>
<keyword evidence="11" id="KW-0472">Membrane</keyword>
<evidence type="ECO:0000313" key="13">
    <source>
        <dbReference type="EMBL" id="GMI45383.1"/>
    </source>
</evidence>
<evidence type="ECO:0000256" key="8">
    <source>
        <dbReference type="ARBA" id="ARBA00022842"/>
    </source>
</evidence>
<comment type="caution">
    <text evidence="13">The sequence shown here is derived from an EMBL/GenBank/DDBJ whole genome shotgun (WGS) entry which is preliminary data.</text>
</comment>
<dbReference type="PANTHER" id="PTHR15822:SF4">
    <property type="entry name" value="TYROSYL-DNA PHOSPHODIESTERASE 2"/>
    <property type="match status" value="1"/>
</dbReference>
<evidence type="ECO:0000256" key="1">
    <source>
        <dbReference type="ARBA" id="ARBA00001936"/>
    </source>
</evidence>
<dbReference type="Proteomes" id="UP001165065">
    <property type="component" value="Unassembled WGS sequence"/>
</dbReference>
<evidence type="ECO:0000256" key="10">
    <source>
        <dbReference type="ARBA" id="ARBA00023242"/>
    </source>
</evidence>
<keyword evidence="9" id="KW-0234">DNA repair</keyword>